<protein>
    <submittedName>
        <fullName evidence="2">Uncharacterized protein</fullName>
    </submittedName>
</protein>
<reference evidence="2" key="1">
    <citation type="journal article" date="2021" name="Nat. Commun.">
        <title>Genetic determinants of endophytism in the Arabidopsis root mycobiome.</title>
        <authorList>
            <person name="Mesny F."/>
            <person name="Miyauchi S."/>
            <person name="Thiergart T."/>
            <person name="Pickel B."/>
            <person name="Atanasova L."/>
            <person name="Karlsson M."/>
            <person name="Huettel B."/>
            <person name="Barry K.W."/>
            <person name="Haridas S."/>
            <person name="Chen C."/>
            <person name="Bauer D."/>
            <person name="Andreopoulos W."/>
            <person name="Pangilinan J."/>
            <person name="LaButti K."/>
            <person name="Riley R."/>
            <person name="Lipzen A."/>
            <person name="Clum A."/>
            <person name="Drula E."/>
            <person name="Henrissat B."/>
            <person name="Kohler A."/>
            <person name="Grigoriev I.V."/>
            <person name="Martin F.M."/>
            <person name="Hacquard S."/>
        </authorList>
    </citation>
    <scope>NUCLEOTIDE SEQUENCE</scope>
    <source>
        <strain evidence="2">MPI-CAGE-AT-0016</strain>
    </source>
</reference>
<dbReference type="AlphaFoldDB" id="A0A8K0TH53"/>
<dbReference type="Proteomes" id="UP000813385">
    <property type="component" value="Unassembled WGS sequence"/>
</dbReference>
<evidence type="ECO:0000313" key="3">
    <source>
        <dbReference type="Proteomes" id="UP000813385"/>
    </source>
</evidence>
<evidence type="ECO:0000256" key="1">
    <source>
        <dbReference type="SAM" id="MobiDB-lite"/>
    </source>
</evidence>
<name>A0A8K0TH53_9PEZI</name>
<keyword evidence="3" id="KW-1185">Reference proteome</keyword>
<sequence>MWSNDVGSWLSLTSANLVEGKQSSKEGLSLKWIYQRRNKKKVDYFKRDKHWFLSIFLLLTRPYSFNAKHPVGDALNTKHQRPLSPSNYPLVSRSITAQLSSQYSSSHQESHAPSSVVLRVIYPSVPHIPPAFPTGPSEPPLRKNVPRAPKRHFTAHVKPDHALRLPPSATERSPRCSRERTPPRYTASPGPSLPTETSDVPLLCPT</sequence>
<feature type="region of interest" description="Disordered" evidence="1">
    <location>
        <begin position="155"/>
        <end position="206"/>
    </location>
</feature>
<gene>
    <name evidence="2" type="ORF">B0T11DRAFT_85992</name>
</gene>
<organism evidence="2 3">
    <name type="scientific">Plectosphaerella cucumerina</name>
    <dbReference type="NCBI Taxonomy" id="40658"/>
    <lineage>
        <taxon>Eukaryota</taxon>
        <taxon>Fungi</taxon>
        <taxon>Dikarya</taxon>
        <taxon>Ascomycota</taxon>
        <taxon>Pezizomycotina</taxon>
        <taxon>Sordariomycetes</taxon>
        <taxon>Hypocreomycetidae</taxon>
        <taxon>Glomerellales</taxon>
        <taxon>Plectosphaerellaceae</taxon>
        <taxon>Plectosphaerella</taxon>
    </lineage>
</organism>
<dbReference type="EMBL" id="JAGPXD010000003">
    <property type="protein sequence ID" value="KAH7362612.1"/>
    <property type="molecule type" value="Genomic_DNA"/>
</dbReference>
<evidence type="ECO:0000313" key="2">
    <source>
        <dbReference type="EMBL" id="KAH7362612.1"/>
    </source>
</evidence>
<feature type="compositionally biased region" description="Basic and acidic residues" evidence="1">
    <location>
        <begin position="172"/>
        <end position="182"/>
    </location>
</feature>
<accession>A0A8K0TH53</accession>
<comment type="caution">
    <text evidence="2">The sequence shown here is derived from an EMBL/GenBank/DDBJ whole genome shotgun (WGS) entry which is preliminary data.</text>
</comment>
<proteinExistence type="predicted"/>